<feature type="chain" id="PRO_5028807759" description="Secreted protein" evidence="1">
    <location>
        <begin position="27"/>
        <end position="205"/>
    </location>
</feature>
<reference evidence="2 3" key="1">
    <citation type="submission" date="2020-05" db="EMBL/GenBank/DDBJ databases">
        <title>Actinomadura verrucosospora NRRL-B18236 (PFL_A860) Genome sequencing and assembly.</title>
        <authorList>
            <person name="Samborskyy M."/>
        </authorList>
    </citation>
    <scope>NUCLEOTIDE SEQUENCE [LARGE SCALE GENOMIC DNA]</scope>
    <source>
        <strain evidence="2 3">NRRL:B18236</strain>
    </source>
</reference>
<dbReference type="RefSeq" id="WP_173091536.1">
    <property type="nucleotide sequence ID" value="NZ_CP053892.1"/>
</dbReference>
<feature type="signal peptide" evidence="1">
    <location>
        <begin position="1"/>
        <end position="26"/>
    </location>
</feature>
<accession>A0A7D4A1Y0</accession>
<dbReference type="EMBL" id="CP053892">
    <property type="protein sequence ID" value="QKG18367.1"/>
    <property type="molecule type" value="Genomic_DNA"/>
</dbReference>
<proteinExistence type="predicted"/>
<dbReference type="Proteomes" id="UP000501240">
    <property type="component" value="Chromosome"/>
</dbReference>
<sequence length="205" mass="20527">MRLSRIAAVTAAAAAMIVPFGVPAQAATPVWNIVNPNANGSFTGTGAVSAIKNPSGSLVISCPAVALTGVMPSGSNTSGYLGRLVSSNPPPCSDQAGGSWQLFIPSSMVGSSLHATGYDAAAGRTSFNGMTGNIFVVGPNCGFEIDTFSGTYTNATSTLATTSGHVRVGATSDGKPTCVGLLNDLDTITFASSFTLSPAITVTRS</sequence>
<dbReference type="AlphaFoldDB" id="A0A7D4A1Y0"/>
<evidence type="ECO:0008006" key="4">
    <source>
        <dbReference type="Google" id="ProtNLM"/>
    </source>
</evidence>
<name>A0A7D4A1Y0_ACTVE</name>
<gene>
    <name evidence="2" type="ORF">ACTIVE_0001</name>
</gene>
<organism evidence="2 3">
    <name type="scientific">Actinomadura verrucosospora</name>
    <dbReference type="NCBI Taxonomy" id="46165"/>
    <lineage>
        <taxon>Bacteria</taxon>
        <taxon>Bacillati</taxon>
        <taxon>Actinomycetota</taxon>
        <taxon>Actinomycetes</taxon>
        <taxon>Streptosporangiales</taxon>
        <taxon>Thermomonosporaceae</taxon>
        <taxon>Actinomadura</taxon>
    </lineage>
</organism>
<evidence type="ECO:0000313" key="3">
    <source>
        <dbReference type="Proteomes" id="UP000501240"/>
    </source>
</evidence>
<protein>
    <recommendedName>
        <fullName evidence="4">Secreted protein</fullName>
    </recommendedName>
</protein>
<evidence type="ECO:0000313" key="2">
    <source>
        <dbReference type="EMBL" id="QKG18367.1"/>
    </source>
</evidence>
<keyword evidence="3" id="KW-1185">Reference proteome</keyword>
<evidence type="ECO:0000256" key="1">
    <source>
        <dbReference type="SAM" id="SignalP"/>
    </source>
</evidence>
<keyword evidence="1" id="KW-0732">Signal</keyword>